<dbReference type="RefSeq" id="XP_014668768.1">
    <property type="nucleotide sequence ID" value="XM_014813282.1"/>
</dbReference>
<feature type="transmembrane region" description="Helical" evidence="8">
    <location>
        <begin position="123"/>
        <end position="142"/>
    </location>
</feature>
<keyword evidence="7 8" id="KW-0472">Membrane</keyword>
<evidence type="ECO:0000313" key="9">
    <source>
        <dbReference type="Proteomes" id="UP000695022"/>
    </source>
</evidence>
<name>A0ABM1E997_PRICU</name>
<gene>
    <name evidence="10" type="primary">LOC106810029</name>
</gene>
<dbReference type="Pfam" id="PF06432">
    <property type="entry name" value="GPI2"/>
    <property type="match status" value="1"/>
</dbReference>
<evidence type="ECO:0000256" key="1">
    <source>
        <dbReference type="ARBA" id="ARBA00004141"/>
    </source>
</evidence>
<reference evidence="10" key="1">
    <citation type="submission" date="2025-08" db="UniProtKB">
        <authorList>
            <consortium name="RefSeq"/>
        </authorList>
    </citation>
    <scope>IDENTIFICATION</scope>
</reference>
<evidence type="ECO:0000313" key="10">
    <source>
        <dbReference type="RefSeq" id="XP_014668768.1"/>
    </source>
</evidence>
<evidence type="ECO:0000256" key="7">
    <source>
        <dbReference type="ARBA" id="ARBA00023136"/>
    </source>
</evidence>
<comment type="pathway">
    <text evidence="2">Glycolipid biosynthesis; glycosylphosphatidylinositol-anchor biosynthesis.</text>
</comment>
<dbReference type="InterPro" id="IPR009450">
    <property type="entry name" value="Plno_GlcNAc_GPI2"/>
</dbReference>
<feature type="transmembrane region" description="Helical" evidence="8">
    <location>
        <begin position="197"/>
        <end position="217"/>
    </location>
</feature>
<keyword evidence="4" id="KW-0337">GPI-anchor biosynthesis</keyword>
<dbReference type="PANTHER" id="PTHR12982">
    <property type="entry name" value="PHOSPHATIDYLINOSITOL GLYCAN, CLASS C"/>
    <property type="match status" value="1"/>
</dbReference>
<keyword evidence="9" id="KW-1185">Reference proteome</keyword>
<dbReference type="GeneID" id="106810029"/>
<accession>A0ABM1E997</accession>
<evidence type="ECO:0000256" key="3">
    <source>
        <dbReference type="ARBA" id="ARBA00008321"/>
    </source>
</evidence>
<organism evidence="9 10">
    <name type="scientific">Priapulus caudatus</name>
    <name type="common">Priapulid worm</name>
    <dbReference type="NCBI Taxonomy" id="37621"/>
    <lineage>
        <taxon>Eukaryota</taxon>
        <taxon>Metazoa</taxon>
        <taxon>Ecdysozoa</taxon>
        <taxon>Scalidophora</taxon>
        <taxon>Priapulida</taxon>
        <taxon>Priapulimorpha</taxon>
        <taxon>Priapulimorphida</taxon>
        <taxon>Priapulidae</taxon>
        <taxon>Priapulus</taxon>
    </lineage>
</organism>
<evidence type="ECO:0000256" key="2">
    <source>
        <dbReference type="ARBA" id="ARBA00004687"/>
    </source>
</evidence>
<evidence type="ECO:0000256" key="5">
    <source>
        <dbReference type="ARBA" id="ARBA00022692"/>
    </source>
</evidence>
<keyword evidence="5 8" id="KW-0812">Transmembrane</keyword>
<evidence type="ECO:0000256" key="4">
    <source>
        <dbReference type="ARBA" id="ARBA00022502"/>
    </source>
</evidence>
<comment type="similarity">
    <text evidence="3">Belongs to the PIGC family.</text>
</comment>
<protein>
    <submittedName>
        <fullName evidence="10">Phosphatidylinositol N-acetylglucosaminyltransferase subunit C-like isoform X2</fullName>
    </submittedName>
</protein>
<evidence type="ECO:0000256" key="6">
    <source>
        <dbReference type="ARBA" id="ARBA00022989"/>
    </source>
</evidence>
<dbReference type="Proteomes" id="UP000695022">
    <property type="component" value="Unplaced"/>
</dbReference>
<dbReference type="PANTHER" id="PTHR12982:SF0">
    <property type="entry name" value="PHOSPHATIDYLINOSITOL N-ACETYLGLUCOSAMINYLTRANSFERASE SUBUNIT C"/>
    <property type="match status" value="1"/>
</dbReference>
<proteinExistence type="inferred from homology"/>
<keyword evidence="6 8" id="KW-1133">Transmembrane helix</keyword>
<feature type="transmembrane region" description="Helical" evidence="8">
    <location>
        <begin position="78"/>
        <end position="94"/>
    </location>
</feature>
<comment type="subcellular location">
    <subcellularLocation>
        <location evidence="1">Membrane</location>
        <topology evidence="1">Multi-pass membrane protein</topology>
    </subcellularLocation>
</comment>
<evidence type="ECO:0000256" key="8">
    <source>
        <dbReference type="SAM" id="Phobius"/>
    </source>
</evidence>
<sequence>MPPNQLKWKRVLYEKQDVPDNYVDETFLDELRKNVNTTTYSFWPTVLESGVVTQQLSSVIIFVDSFVLMQEGEVSPHTLFAVSALLTLIAYVIYKSTASAGTVSISEQDGGNEESCIVDDIKAAITFLALAYGLAPILATLTESISTDTIYAMSTAMLLANLVLYDYGPSAAIVSGTVSFNAAMFASVCLASRLPTLWHTFATVTLSAEMFAMLPIFRKRLKFADAGMLRITCSGDDDVSSWSRGTGRVVAHLSTLRCSLSHTAHVHHVRMSTVASSDSTFQR</sequence>